<dbReference type="InterPro" id="IPR012677">
    <property type="entry name" value="Nucleotide-bd_a/b_plait_sf"/>
</dbReference>
<dbReference type="EMBL" id="GEVI01013185">
    <property type="protein sequence ID" value="JAU19135.1"/>
    <property type="molecule type" value="Transcribed_RNA"/>
</dbReference>
<dbReference type="Gene3D" id="3.30.70.330">
    <property type="match status" value="1"/>
</dbReference>
<organism evidence="4">
    <name type="scientific">Noccaea caerulescens</name>
    <name type="common">Alpine penny-cress</name>
    <name type="synonym">Thlaspi caerulescens</name>
    <dbReference type="NCBI Taxonomy" id="107243"/>
    <lineage>
        <taxon>Eukaryota</taxon>
        <taxon>Viridiplantae</taxon>
        <taxon>Streptophyta</taxon>
        <taxon>Embryophyta</taxon>
        <taxon>Tracheophyta</taxon>
        <taxon>Spermatophyta</taxon>
        <taxon>Magnoliopsida</taxon>
        <taxon>eudicotyledons</taxon>
        <taxon>Gunneridae</taxon>
        <taxon>Pentapetalae</taxon>
        <taxon>rosids</taxon>
        <taxon>malvids</taxon>
        <taxon>Brassicales</taxon>
        <taxon>Brassicaceae</taxon>
        <taxon>Coluteocarpeae</taxon>
        <taxon>Noccaea</taxon>
    </lineage>
</organism>
<dbReference type="PANTHER" id="PTHR48032:SF1">
    <property type="entry name" value="RNA-BINDING (RRM_RBD_RNP MOTIFS) FAMILY PROTEIN"/>
    <property type="match status" value="1"/>
</dbReference>
<evidence type="ECO:0000256" key="2">
    <source>
        <dbReference type="ARBA" id="ARBA00022884"/>
    </source>
</evidence>
<dbReference type="InterPro" id="IPR000504">
    <property type="entry name" value="RRM_dom"/>
</dbReference>
<dbReference type="GO" id="GO:0003729">
    <property type="term" value="F:mRNA binding"/>
    <property type="evidence" value="ECO:0007669"/>
    <property type="project" value="TreeGrafter"/>
</dbReference>
<keyword evidence="1" id="KW-0677">Repeat</keyword>
<dbReference type="SMART" id="SM00360">
    <property type="entry name" value="RRM"/>
    <property type="match status" value="1"/>
</dbReference>
<keyword evidence="4" id="KW-0687">Ribonucleoprotein</keyword>
<accession>A0A1J3DJ13</accession>
<dbReference type="GO" id="GO:0006417">
    <property type="term" value="P:regulation of translation"/>
    <property type="evidence" value="ECO:0007669"/>
    <property type="project" value="TreeGrafter"/>
</dbReference>
<protein>
    <submittedName>
        <fullName evidence="4">Heterogeneous nuclear ribonucleoprotein 1</fullName>
    </submittedName>
</protein>
<keyword evidence="2" id="KW-0694">RNA-binding</keyword>
<proteinExistence type="predicted"/>
<evidence type="ECO:0000259" key="3">
    <source>
        <dbReference type="SMART" id="SM00360"/>
    </source>
</evidence>
<dbReference type="AlphaFoldDB" id="A0A1J3DJ13"/>
<evidence type="ECO:0000256" key="1">
    <source>
        <dbReference type="ARBA" id="ARBA00022737"/>
    </source>
</evidence>
<dbReference type="SUPFAM" id="SSF54928">
    <property type="entry name" value="RNA-binding domain, RBD"/>
    <property type="match status" value="1"/>
</dbReference>
<dbReference type="GO" id="GO:1990904">
    <property type="term" value="C:ribonucleoprotein complex"/>
    <property type="evidence" value="ECO:0007669"/>
    <property type="project" value="UniProtKB-KW"/>
</dbReference>
<evidence type="ECO:0000313" key="4">
    <source>
        <dbReference type="EMBL" id="JAU19135.1"/>
    </source>
</evidence>
<sequence>MEMESCKLFICGISWETSGDRLREYFQNYGEVLQVVIMKDRVTERVVMQKHMIDGKSLSLNISPNSKPTSQWLKISILLCCFCF</sequence>
<name>A0A1J3DJ13_NOCCA</name>
<reference evidence="4" key="1">
    <citation type="submission" date="2016-07" db="EMBL/GenBank/DDBJ databases">
        <title>De novo transcriptome assembly of four accessions of the metal hyperaccumulator plant Noccaea caerulescens.</title>
        <authorList>
            <person name="Blande D."/>
            <person name="Halimaa P."/>
            <person name="Tervahauta A.I."/>
            <person name="Aarts M.G."/>
            <person name="Karenlampi S.O."/>
        </authorList>
    </citation>
    <scope>NUCLEOTIDE SEQUENCE</scope>
</reference>
<gene>
    <name evidence="4" type="ORF">GA_TR8830_c0_g1_i1_g.28180</name>
</gene>
<dbReference type="Pfam" id="PF00076">
    <property type="entry name" value="RRM_1"/>
    <property type="match status" value="1"/>
</dbReference>
<dbReference type="PANTHER" id="PTHR48032">
    <property type="entry name" value="RNA-BINDING PROTEIN MUSASHI HOMOLOG RBP6"/>
    <property type="match status" value="1"/>
</dbReference>
<feature type="domain" description="RRM" evidence="3">
    <location>
        <begin position="7"/>
        <end position="61"/>
    </location>
</feature>
<dbReference type="InterPro" id="IPR035979">
    <property type="entry name" value="RBD_domain_sf"/>
</dbReference>